<dbReference type="InterPro" id="IPR000859">
    <property type="entry name" value="CUB_dom"/>
</dbReference>
<evidence type="ECO:0000256" key="2">
    <source>
        <dbReference type="ARBA" id="ARBA00023157"/>
    </source>
</evidence>
<gene>
    <name evidence="6" type="ORF">PFISCL1PPCAC_1045</name>
</gene>
<comment type="caution">
    <text evidence="3">Lacks conserved residue(s) required for the propagation of feature annotation.</text>
</comment>
<evidence type="ECO:0000256" key="1">
    <source>
        <dbReference type="ARBA" id="ARBA00022737"/>
    </source>
</evidence>
<dbReference type="Gene3D" id="2.60.120.290">
    <property type="entry name" value="Spermadhesin, CUB domain"/>
    <property type="match status" value="2"/>
</dbReference>
<dbReference type="Proteomes" id="UP001432322">
    <property type="component" value="Unassembled WGS sequence"/>
</dbReference>
<keyword evidence="7" id="KW-1185">Reference proteome</keyword>
<evidence type="ECO:0000256" key="3">
    <source>
        <dbReference type="PROSITE-ProRule" id="PRU00059"/>
    </source>
</evidence>
<evidence type="ECO:0000313" key="7">
    <source>
        <dbReference type="Proteomes" id="UP001432322"/>
    </source>
</evidence>
<organism evidence="6 7">
    <name type="scientific">Pristionchus fissidentatus</name>
    <dbReference type="NCBI Taxonomy" id="1538716"/>
    <lineage>
        <taxon>Eukaryota</taxon>
        <taxon>Metazoa</taxon>
        <taxon>Ecdysozoa</taxon>
        <taxon>Nematoda</taxon>
        <taxon>Chromadorea</taxon>
        <taxon>Rhabditida</taxon>
        <taxon>Rhabditina</taxon>
        <taxon>Diplogasteromorpha</taxon>
        <taxon>Diplogasteroidea</taxon>
        <taxon>Neodiplogasteridae</taxon>
        <taxon>Pristionchus</taxon>
    </lineage>
</organism>
<comment type="caution">
    <text evidence="6">The sequence shown here is derived from an EMBL/GenBank/DDBJ whole genome shotgun (WGS) entry which is preliminary data.</text>
</comment>
<reference evidence="6" key="1">
    <citation type="submission" date="2023-10" db="EMBL/GenBank/DDBJ databases">
        <title>Genome assembly of Pristionchus species.</title>
        <authorList>
            <person name="Yoshida K."/>
            <person name="Sommer R.J."/>
        </authorList>
    </citation>
    <scope>NUCLEOTIDE SEQUENCE</scope>
    <source>
        <strain evidence="6">RS5133</strain>
    </source>
</reference>
<dbReference type="SUPFAM" id="SSF49854">
    <property type="entry name" value="Spermadhesin, CUB domain"/>
    <property type="match status" value="2"/>
</dbReference>
<keyword evidence="4" id="KW-0732">Signal</keyword>
<dbReference type="PROSITE" id="PS01180">
    <property type="entry name" value="CUB"/>
    <property type="match status" value="2"/>
</dbReference>
<dbReference type="AlphaFoldDB" id="A0AAV5UU86"/>
<evidence type="ECO:0000313" key="6">
    <source>
        <dbReference type="EMBL" id="GMT09748.1"/>
    </source>
</evidence>
<dbReference type="Pfam" id="PF00431">
    <property type="entry name" value="CUB"/>
    <property type="match status" value="2"/>
</dbReference>
<evidence type="ECO:0000259" key="5">
    <source>
        <dbReference type="PROSITE" id="PS01180"/>
    </source>
</evidence>
<dbReference type="SMART" id="SM00042">
    <property type="entry name" value="CUB"/>
    <property type="match status" value="2"/>
</dbReference>
<protein>
    <recommendedName>
        <fullName evidence="5">CUB domain-containing protein</fullName>
    </recommendedName>
</protein>
<feature type="signal peptide" evidence="4">
    <location>
        <begin position="1"/>
        <end position="19"/>
    </location>
</feature>
<keyword evidence="1" id="KW-0677">Repeat</keyword>
<dbReference type="PANTHER" id="PTHR24251">
    <property type="entry name" value="OVOCHYMASE-RELATED"/>
    <property type="match status" value="1"/>
</dbReference>
<keyword evidence="2 3" id="KW-1015">Disulfide bond</keyword>
<feature type="domain" description="CUB" evidence="5">
    <location>
        <begin position="149"/>
        <end position="264"/>
    </location>
</feature>
<feature type="domain" description="CUB" evidence="5">
    <location>
        <begin position="12"/>
        <end position="137"/>
    </location>
</feature>
<feature type="disulfide bond" evidence="3">
    <location>
        <begin position="149"/>
        <end position="176"/>
    </location>
</feature>
<dbReference type="PANTHER" id="PTHR24251:SF30">
    <property type="entry name" value="MEMBRANE FRIZZLED-RELATED PROTEIN"/>
    <property type="match status" value="1"/>
</dbReference>
<name>A0AAV5UU86_9BILA</name>
<proteinExistence type="predicted"/>
<dbReference type="InterPro" id="IPR035914">
    <property type="entry name" value="Sperma_CUB_dom_sf"/>
</dbReference>
<feature type="chain" id="PRO_5043394615" description="CUB domain-containing protein" evidence="4">
    <location>
        <begin position="20"/>
        <end position="314"/>
    </location>
</feature>
<accession>A0AAV5UU86</accession>
<dbReference type="CDD" id="cd00041">
    <property type="entry name" value="CUB"/>
    <property type="match status" value="2"/>
</dbReference>
<sequence length="314" mass="34856">MRAALLVFAVGCLKMAVDAKVTTQMRAFAGPHGGFGSPLFPDMYPNEFQDTAVITLGDAYKTGYNIHLDFLVFQVENMYDTMDIFDGNSTDKSVNIARLSGNMTGRSYQSDGPVITLLFKTDLTGQRDGFYVRWTAVKKGVAYSEPKSCPSVMQENGYGILFSPGFIGNYPDSITCSWTLESGDKQKVLLTFYSYETEDCYDVLSFYDGAAINANKRPKSMCGDVVNPTTEAAFVLSQGSKFNLVFTSDLTQNFAGFSAVYRFVSSSETINGDYNRMDWSPNPEDEMRRHPKALQIPKILETPKIPKTPEIPPL</sequence>
<evidence type="ECO:0000256" key="4">
    <source>
        <dbReference type="SAM" id="SignalP"/>
    </source>
</evidence>
<dbReference type="EMBL" id="BTSY01000001">
    <property type="protein sequence ID" value="GMT09748.1"/>
    <property type="molecule type" value="Genomic_DNA"/>
</dbReference>